<keyword evidence="8" id="KW-1185">Reference proteome</keyword>
<proteinExistence type="inferred from homology"/>
<keyword evidence="4" id="KW-0325">Glycoprotein</keyword>
<sequence>MSGSHWFAAEFLLICCLWTAHCSYGPTVYIEQGALEGTLMTSRYGRTYYAFQGVPYAQPPVGELRFKEPAPPLPWKGVWNATETGSMCLQWTRVHPPNYGKQHPLIGDENCLFVNVYTPKLPEGGETHHNMDVFVYFHSGAWQYGWGHEYGGKILMDRDVVVVTVVFRLGPLGFLSTGDDVVPGNMGLKDQSAALRWVKANIAAFGGNPNSVTITGTSMGGIATQYHYLSPLSRGLFHRGISMSGGATCPWGQMEAGPEKAWKLGALLGCHQKSSKELVECLRTRPARQIVEQVKYFQVWMYNPFSPFGPTVETAGSTPFLTKHPVDLILEGNVQDVPWMAGATTEDGLWPAADWVGCDRTLAELNERFDELVPFILDYNYTVAADKKQEVVDRIREFYLQNQPVSSKTIKGLIEMCTDRTFLQNGVQSAKLQAAVNRSPVYYYLYGYRGKHSFSEIMSGTTKNFGVSHLDDTGYIFEYDFKTDETEQDKEMSKLWLDIWMAFAKTGNPVPVRRNFEWKPVTSNVQEIDYLYIGGPKHLEMRKSDDLGHRKFWDSLPIDEPQMRVDTPIKIKHTEL</sequence>
<evidence type="ECO:0000256" key="1">
    <source>
        <dbReference type="ARBA" id="ARBA00005964"/>
    </source>
</evidence>
<evidence type="ECO:0000259" key="6">
    <source>
        <dbReference type="Pfam" id="PF00135"/>
    </source>
</evidence>
<keyword evidence="5" id="KW-0732">Signal</keyword>
<dbReference type="Pfam" id="PF00135">
    <property type="entry name" value="COesterase"/>
    <property type="match status" value="1"/>
</dbReference>
<feature type="signal peptide" evidence="5">
    <location>
        <begin position="1"/>
        <end position="22"/>
    </location>
</feature>
<dbReference type="SUPFAM" id="SSF53474">
    <property type="entry name" value="alpha/beta-Hydrolases"/>
    <property type="match status" value="1"/>
</dbReference>
<name>A0ABQ8U0X4_PERAM</name>
<organism evidence="7 8">
    <name type="scientific">Periplaneta americana</name>
    <name type="common">American cockroach</name>
    <name type="synonym">Blatta americana</name>
    <dbReference type="NCBI Taxonomy" id="6978"/>
    <lineage>
        <taxon>Eukaryota</taxon>
        <taxon>Metazoa</taxon>
        <taxon>Ecdysozoa</taxon>
        <taxon>Arthropoda</taxon>
        <taxon>Hexapoda</taxon>
        <taxon>Insecta</taxon>
        <taxon>Pterygota</taxon>
        <taxon>Neoptera</taxon>
        <taxon>Polyneoptera</taxon>
        <taxon>Dictyoptera</taxon>
        <taxon>Blattodea</taxon>
        <taxon>Blattoidea</taxon>
        <taxon>Blattidae</taxon>
        <taxon>Blattinae</taxon>
        <taxon>Periplaneta</taxon>
    </lineage>
</organism>
<dbReference type="Gene3D" id="3.40.50.1820">
    <property type="entry name" value="alpha/beta hydrolase"/>
    <property type="match status" value="1"/>
</dbReference>
<dbReference type="InterPro" id="IPR002018">
    <property type="entry name" value="CarbesteraseB"/>
</dbReference>
<reference evidence="7 8" key="1">
    <citation type="journal article" date="2022" name="Allergy">
        <title>Genome assembly and annotation of Periplaneta americana reveal a comprehensive cockroach allergen profile.</title>
        <authorList>
            <person name="Wang L."/>
            <person name="Xiong Q."/>
            <person name="Saelim N."/>
            <person name="Wang L."/>
            <person name="Nong W."/>
            <person name="Wan A.T."/>
            <person name="Shi M."/>
            <person name="Liu X."/>
            <person name="Cao Q."/>
            <person name="Hui J.H.L."/>
            <person name="Sookrung N."/>
            <person name="Leung T.F."/>
            <person name="Tungtrongchitr A."/>
            <person name="Tsui S.K.W."/>
        </authorList>
    </citation>
    <scope>NUCLEOTIDE SEQUENCE [LARGE SCALE GENOMIC DNA]</scope>
    <source>
        <strain evidence="7">PWHHKU_190912</strain>
    </source>
</reference>
<evidence type="ECO:0000313" key="7">
    <source>
        <dbReference type="EMBL" id="KAJ4451370.1"/>
    </source>
</evidence>
<protein>
    <recommendedName>
        <fullName evidence="6">Carboxylesterase type B domain-containing protein</fullName>
    </recommendedName>
</protein>
<accession>A0ABQ8U0X4</accession>
<evidence type="ECO:0000313" key="8">
    <source>
        <dbReference type="Proteomes" id="UP001148838"/>
    </source>
</evidence>
<evidence type="ECO:0000256" key="3">
    <source>
        <dbReference type="ARBA" id="ARBA00022801"/>
    </source>
</evidence>
<dbReference type="Proteomes" id="UP001148838">
    <property type="component" value="Unassembled WGS sequence"/>
</dbReference>
<keyword evidence="3" id="KW-0378">Hydrolase</keyword>
<dbReference type="PANTHER" id="PTHR43142:SF1">
    <property type="entry name" value="CARBOXYLIC ESTER HYDROLASE"/>
    <property type="match status" value="1"/>
</dbReference>
<dbReference type="PANTHER" id="PTHR43142">
    <property type="entry name" value="CARBOXYLIC ESTER HYDROLASE"/>
    <property type="match status" value="1"/>
</dbReference>
<comment type="similarity">
    <text evidence="1">Belongs to the type-B carboxylesterase/lipase family.</text>
</comment>
<comment type="caution">
    <text evidence="7">The sequence shown here is derived from an EMBL/GenBank/DDBJ whole genome shotgun (WGS) entry which is preliminary data.</text>
</comment>
<evidence type="ECO:0000256" key="4">
    <source>
        <dbReference type="ARBA" id="ARBA00023180"/>
    </source>
</evidence>
<dbReference type="EMBL" id="JAJSOF020000001">
    <property type="protein sequence ID" value="KAJ4451370.1"/>
    <property type="molecule type" value="Genomic_DNA"/>
</dbReference>
<evidence type="ECO:0000256" key="2">
    <source>
        <dbReference type="ARBA" id="ARBA00022487"/>
    </source>
</evidence>
<keyword evidence="2" id="KW-0719">Serine esterase</keyword>
<feature type="domain" description="Carboxylesterase type B" evidence="6">
    <location>
        <begin position="26"/>
        <end position="537"/>
    </location>
</feature>
<feature type="chain" id="PRO_5045042401" description="Carboxylesterase type B domain-containing protein" evidence="5">
    <location>
        <begin position="23"/>
        <end position="576"/>
    </location>
</feature>
<dbReference type="InterPro" id="IPR029058">
    <property type="entry name" value="AB_hydrolase_fold"/>
</dbReference>
<gene>
    <name evidence="7" type="ORF">ANN_02832</name>
</gene>
<evidence type="ECO:0000256" key="5">
    <source>
        <dbReference type="SAM" id="SignalP"/>
    </source>
</evidence>